<reference evidence="2" key="1">
    <citation type="journal article" date="2017" name="Environ. Microbiol. Rep.">
        <title>Genetic Diversity of Marine Anaerobic Ammonium-Oxidizing Bacteria as Revealed by Genomic and Proteomic Analyses of 'Candidatus Scalindua japonica'.</title>
        <authorList>
            <person name="Oshiki M."/>
            <person name="Mizuto K."/>
            <person name="Kimura Z."/>
            <person name="Kindaichi T."/>
            <person name="Satoh H."/>
            <person name="Okabe S."/>
        </authorList>
    </citation>
    <scope>NUCLEOTIDE SEQUENCE [LARGE SCALE GENOMIC DNA]</scope>
    <source>
        <strain evidence="2">husup-a2</strain>
    </source>
</reference>
<accession>A0A286TZL2</accession>
<dbReference type="Proteomes" id="UP000218542">
    <property type="component" value="Unassembled WGS sequence"/>
</dbReference>
<proteinExistence type="predicted"/>
<dbReference type="InterPro" id="IPR026350">
    <property type="entry name" value="GxxExxY"/>
</dbReference>
<keyword evidence="2" id="KW-1185">Reference proteome</keyword>
<dbReference type="RefSeq" id="WP_096894645.1">
    <property type="nucleotide sequence ID" value="NZ_BAOS01000020.1"/>
</dbReference>
<organism evidence="1 2">
    <name type="scientific">Candidatus Scalindua japonica</name>
    <dbReference type="NCBI Taxonomy" id="1284222"/>
    <lineage>
        <taxon>Bacteria</taxon>
        <taxon>Pseudomonadati</taxon>
        <taxon>Planctomycetota</taxon>
        <taxon>Candidatus Brocadiia</taxon>
        <taxon>Candidatus Brocadiales</taxon>
        <taxon>Candidatus Scalinduaceae</taxon>
        <taxon>Candidatus Scalindua</taxon>
    </lineage>
</organism>
<sequence>MEQITRKDPQTHEIIGAAMEVHKSLGAGFLEAVYQEALSIEFANRNIKWKKEVNLPVDF</sequence>
<dbReference type="NCBIfam" id="TIGR04256">
    <property type="entry name" value="GxxExxY"/>
    <property type="match status" value="1"/>
</dbReference>
<name>A0A286TZL2_9BACT</name>
<dbReference type="AlphaFoldDB" id="A0A286TZL2"/>
<protein>
    <recommendedName>
        <fullName evidence="3">GxxExxY protein</fullName>
    </recommendedName>
</protein>
<dbReference type="EMBL" id="BAOS01000020">
    <property type="protein sequence ID" value="GAX61251.1"/>
    <property type="molecule type" value="Genomic_DNA"/>
</dbReference>
<gene>
    <name evidence="1" type="ORF">SCALIN_C20_0028</name>
</gene>
<evidence type="ECO:0000313" key="2">
    <source>
        <dbReference type="Proteomes" id="UP000218542"/>
    </source>
</evidence>
<evidence type="ECO:0008006" key="3">
    <source>
        <dbReference type="Google" id="ProtNLM"/>
    </source>
</evidence>
<dbReference type="Pfam" id="PF13366">
    <property type="entry name" value="PDDEXK_3"/>
    <property type="match status" value="1"/>
</dbReference>
<comment type="caution">
    <text evidence="1">The sequence shown here is derived from an EMBL/GenBank/DDBJ whole genome shotgun (WGS) entry which is preliminary data.</text>
</comment>
<evidence type="ECO:0000313" key="1">
    <source>
        <dbReference type="EMBL" id="GAX61251.1"/>
    </source>
</evidence>
<dbReference type="OrthoDB" id="9798792at2"/>